<dbReference type="OrthoDB" id="2887901at2"/>
<protein>
    <recommendedName>
        <fullName evidence="1">DUF4440 domain-containing protein</fullName>
    </recommendedName>
</protein>
<dbReference type="EMBL" id="OCNE01000016">
    <property type="protein sequence ID" value="SOD64313.1"/>
    <property type="molecule type" value="Genomic_DNA"/>
</dbReference>
<evidence type="ECO:0000313" key="3">
    <source>
        <dbReference type="Proteomes" id="UP000219072"/>
    </source>
</evidence>
<dbReference type="NCBIfam" id="TIGR02246">
    <property type="entry name" value="SgcJ/EcaC family oxidoreductase"/>
    <property type="match status" value="1"/>
</dbReference>
<dbReference type="InterPro" id="IPR032710">
    <property type="entry name" value="NTF2-like_dom_sf"/>
</dbReference>
<evidence type="ECO:0000259" key="1">
    <source>
        <dbReference type="Pfam" id="PF14534"/>
    </source>
</evidence>
<feature type="domain" description="DUF4440" evidence="1">
    <location>
        <begin position="19"/>
        <end position="137"/>
    </location>
</feature>
<reference evidence="2 3" key="1">
    <citation type="submission" date="2017-09" db="EMBL/GenBank/DDBJ databases">
        <authorList>
            <person name="Ehlers B."/>
            <person name="Leendertz F.H."/>
        </authorList>
    </citation>
    <scope>NUCLEOTIDE SEQUENCE [LARGE SCALE GENOMIC DNA]</scope>
    <source>
        <strain evidence="2 3">CGMCC 4.7095</strain>
    </source>
</reference>
<dbReference type="AlphaFoldDB" id="A0A286E099"/>
<dbReference type="Proteomes" id="UP000219072">
    <property type="component" value="Unassembled WGS sequence"/>
</dbReference>
<keyword evidence="3" id="KW-1185">Reference proteome</keyword>
<accession>A0A286E099</accession>
<dbReference type="Pfam" id="PF14534">
    <property type="entry name" value="DUF4440"/>
    <property type="match status" value="1"/>
</dbReference>
<evidence type="ECO:0000313" key="2">
    <source>
        <dbReference type="EMBL" id="SOD64313.1"/>
    </source>
</evidence>
<sequence length="148" mass="16245">MTSTQENDEADRSGHEREIAEVVSRYEDAFNQNDAGAMNALFTPDTIFVNFGGNLVFGAENLYRAQSFVFAEEGPLADISVSYTIESIVLLTPEVAAAHARQRTVGESAERLAEGSDPMEGVLAMTLMRDAEGRWRIRMAQNTPVLAE</sequence>
<name>A0A286E099_9ACTN</name>
<dbReference type="RefSeq" id="WP_097232753.1">
    <property type="nucleotide sequence ID" value="NZ_OCNE01000016.1"/>
</dbReference>
<proteinExistence type="predicted"/>
<dbReference type="SUPFAM" id="SSF54427">
    <property type="entry name" value="NTF2-like"/>
    <property type="match status" value="1"/>
</dbReference>
<organism evidence="2 3">
    <name type="scientific">Streptomyces zhaozhouensis</name>
    <dbReference type="NCBI Taxonomy" id="1300267"/>
    <lineage>
        <taxon>Bacteria</taxon>
        <taxon>Bacillati</taxon>
        <taxon>Actinomycetota</taxon>
        <taxon>Actinomycetes</taxon>
        <taxon>Kitasatosporales</taxon>
        <taxon>Streptomycetaceae</taxon>
        <taxon>Streptomyces</taxon>
    </lineage>
</organism>
<gene>
    <name evidence="2" type="ORF">SAMN06297387_11637</name>
</gene>
<dbReference type="InterPro" id="IPR011944">
    <property type="entry name" value="Steroid_delta5-4_isomerase"/>
</dbReference>
<dbReference type="InterPro" id="IPR027843">
    <property type="entry name" value="DUF4440"/>
</dbReference>
<dbReference type="Gene3D" id="3.10.450.50">
    <property type="match status" value="1"/>
</dbReference>